<sequence length="370" mass="40353">MPSFMQCLLHASVLCAVLTSTVSFGAPLPPTSTQALATRTFAPSVSGSSDATSFIRRSPTKLSDEEEDERSKQKDRKHGKKIRKYPGGALLTLLEEQPLRNPFYGPRSDNSVQEGTQGLDARSPMVDEGPFLNLPFGHGAKPDPGAEPVDNNAAACSNYKKFCKKSANRKLPACQQYHSKDSVCKKKPKAEHSAMPPNMMTPPPVVVKPAPGSLLGLCRRNGQTGPCWGGNVLDKRARSVIAKLGSLNSRPGTADIAKVFRRGLAAARNAVAPCRRSENGCWTEEFGIEGTTRSFLEPLFDRYRRFASLAVNTINPLVRRTPEVHRALHGEDAPNDVKRSFLEAFFGRTAASANITVHPLSRRALRNGRH</sequence>
<evidence type="ECO:0008006" key="5">
    <source>
        <dbReference type="Google" id="ProtNLM"/>
    </source>
</evidence>
<dbReference type="AlphaFoldDB" id="A0A316W3K9"/>
<evidence type="ECO:0000313" key="3">
    <source>
        <dbReference type="EMBL" id="PWN44104.1"/>
    </source>
</evidence>
<evidence type="ECO:0000256" key="2">
    <source>
        <dbReference type="SAM" id="SignalP"/>
    </source>
</evidence>
<dbReference type="OrthoDB" id="10329997at2759"/>
<feature type="signal peptide" evidence="2">
    <location>
        <begin position="1"/>
        <end position="23"/>
    </location>
</feature>
<feature type="chain" id="PRO_5016340773" description="C3H1-type domain-containing protein" evidence="2">
    <location>
        <begin position="24"/>
        <end position="370"/>
    </location>
</feature>
<keyword evidence="4" id="KW-1185">Reference proteome</keyword>
<feature type="compositionally biased region" description="Basic residues" evidence="1">
    <location>
        <begin position="73"/>
        <end position="82"/>
    </location>
</feature>
<proteinExistence type="predicted"/>
<accession>A0A316W3K9</accession>
<organism evidence="3 4">
    <name type="scientific">Ceraceosorus guamensis</name>
    <dbReference type="NCBI Taxonomy" id="1522189"/>
    <lineage>
        <taxon>Eukaryota</taxon>
        <taxon>Fungi</taxon>
        <taxon>Dikarya</taxon>
        <taxon>Basidiomycota</taxon>
        <taxon>Ustilaginomycotina</taxon>
        <taxon>Exobasidiomycetes</taxon>
        <taxon>Ceraceosorales</taxon>
        <taxon>Ceraceosoraceae</taxon>
        <taxon>Ceraceosorus</taxon>
    </lineage>
</organism>
<dbReference type="GeneID" id="37036995"/>
<reference evidence="3 4" key="1">
    <citation type="journal article" date="2018" name="Mol. Biol. Evol.">
        <title>Broad Genomic Sampling Reveals a Smut Pathogenic Ancestry of the Fungal Clade Ustilaginomycotina.</title>
        <authorList>
            <person name="Kijpornyongpan T."/>
            <person name="Mondo S.J."/>
            <person name="Barry K."/>
            <person name="Sandor L."/>
            <person name="Lee J."/>
            <person name="Lipzen A."/>
            <person name="Pangilinan J."/>
            <person name="LaButti K."/>
            <person name="Hainaut M."/>
            <person name="Henrissat B."/>
            <person name="Grigoriev I.V."/>
            <person name="Spatafora J.W."/>
            <person name="Aime M.C."/>
        </authorList>
    </citation>
    <scope>NUCLEOTIDE SEQUENCE [LARGE SCALE GENOMIC DNA]</scope>
    <source>
        <strain evidence="3 4">MCA 4658</strain>
    </source>
</reference>
<evidence type="ECO:0000313" key="4">
    <source>
        <dbReference type="Proteomes" id="UP000245783"/>
    </source>
</evidence>
<keyword evidence="2" id="KW-0732">Signal</keyword>
<gene>
    <name evidence="3" type="ORF">IE81DRAFT_329076</name>
</gene>
<protein>
    <recommendedName>
        <fullName evidence="5">C3H1-type domain-containing protein</fullName>
    </recommendedName>
</protein>
<feature type="compositionally biased region" description="Polar residues" evidence="1">
    <location>
        <begin position="42"/>
        <end position="52"/>
    </location>
</feature>
<feature type="region of interest" description="Disordered" evidence="1">
    <location>
        <begin position="42"/>
        <end position="82"/>
    </location>
</feature>
<evidence type="ECO:0000256" key="1">
    <source>
        <dbReference type="SAM" id="MobiDB-lite"/>
    </source>
</evidence>
<dbReference type="EMBL" id="KZ819364">
    <property type="protein sequence ID" value="PWN44104.1"/>
    <property type="molecule type" value="Genomic_DNA"/>
</dbReference>
<dbReference type="Proteomes" id="UP000245783">
    <property type="component" value="Unassembled WGS sequence"/>
</dbReference>
<name>A0A316W3K9_9BASI</name>
<dbReference type="InParanoid" id="A0A316W3K9"/>
<dbReference type="RefSeq" id="XP_025371264.1">
    <property type="nucleotide sequence ID" value="XM_025515125.1"/>
</dbReference>